<organism evidence="2">
    <name type="scientific">Timema cristinae</name>
    <name type="common">Walking stick</name>
    <dbReference type="NCBI Taxonomy" id="61476"/>
    <lineage>
        <taxon>Eukaryota</taxon>
        <taxon>Metazoa</taxon>
        <taxon>Ecdysozoa</taxon>
        <taxon>Arthropoda</taxon>
        <taxon>Hexapoda</taxon>
        <taxon>Insecta</taxon>
        <taxon>Pterygota</taxon>
        <taxon>Neoptera</taxon>
        <taxon>Polyneoptera</taxon>
        <taxon>Phasmatodea</taxon>
        <taxon>Timematodea</taxon>
        <taxon>Timematoidea</taxon>
        <taxon>Timematidae</taxon>
        <taxon>Timema</taxon>
    </lineage>
</organism>
<dbReference type="AlphaFoldDB" id="A0A7R9GNV2"/>
<dbReference type="EMBL" id="OC316483">
    <property type="protein sequence ID" value="CAD7391990.1"/>
    <property type="molecule type" value="Genomic_DNA"/>
</dbReference>
<sequence>MPEKRKSCELAHSCMELDDMVKAMLRAGTSGPDSSIPLRPAVTVPEFPTHCLFRRRASLLVYLAPPTPDHPLSLPHNPRENRASEMRTGPTREFGRHLLPVALKKCEKFI</sequence>
<name>A0A7R9GNV2_TIMCR</name>
<evidence type="ECO:0000256" key="1">
    <source>
        <dbReference type="SAM" id="MobiDB-lite"/>
    </source>
</evidence>
<gene>
    <name evidence="2" type="ORF">TCEB3V08_LOCUS29</name>
</gene>
<proteinExistence type="predicted"/>
<accession>A0A7R9GNV2</accession>
<feature type="region of interest" description="Disordered" evidence="1">
    <location>
        <begin position="68"/>
        <end position="93"/>
    </location>
</feature>
<reference evidence="2" key="1">
    <citation type="submission" date="2020-11" db="EMBL/GenBank/DDBJ databases">
        <authorList>
            <person name="Tran Van P."/>
        </authorList>
    </citation>
    <scope>NUCLEOTIDE SEQUENCE</scope>
</reference>
<protein>
    <submittedName>
        <fullName evidence="2">Uncharacterized protein</fullName>
    </submittedName>
</protein>
<evidence type="ECO:0000313" key="2">
    <source>
        <dbReference type="EMBL" id="CAD7391990.1"/>
    </source>
</evidence>